<proteinExistence type="predicted"/>
<comment type="caution">
    <text evidence="1">The sequence shown here is derived from an EMBL/GenBank/DDBJ whole genome shotgun (WGS) entry which is preliminary data.</text>
</comment>
<organism evidence="1 2">
    <name type="scientific">Salvia divinorum</name>
    <name type="common">Maria pastora</name>
    <name type="synonym">Diviner's sage</name>
    <dbReference type="NCBI Taxonomy" id="28513"/>
    <lineage>
        <taxon>Eukaryota</taxon>
        <taxon>Viridiplantae</taxon>
        <taxon>Streptophyta</taxon>
        <taxon>Embryophyta</taxon>
        <taxon>Tracheophyta</taxon>
        <taxon>Spermatophyta</taxon>
        <taxon>Magnoliopsida</taxon>
        <taxon>eudicotyledons</taxon>
        <taxon>Gunneridae</taxon>
        <taxon>Pentapetalae</taxon>
        <taxon>asterids</taxon>
        <taxon>lamiids</taxon>
        <taxon>Lamiales</taxon>
        <taxon>Lamiaceae</taxon>
        <taxon>Nepetoideae</taxon>
        <taxon>Mentheae</taxon>
        <taxon>Salviinae</taxon>
        <taxon>Salvia</taxon>
        <taxon>Salvia subgen. Calosphace</taxon>
    </lineage>
</organism>
<protein>
    <submittedName>
        <fullName evidence="1">Arginine/serine-rich splicing factor scl25a transcript I</fullName>
    </submittedName>
</protein>
<dbReference type="AlphaFoldDB" id="A0ABD1IKU7"/>
<dbReference type="EMBL" id="JBEAFC010000001">
    <property type="protein sequence ID" value="KAL1569326.1"/>
    <property type="molecule type" value="Genomic_DNA"/>
</dbReference>
<sequence length="79" mass="8879">MMFAEGKYHMDRVLLGSELTVVFAEEKLLEMRSHERIRKESSSRYPISPPYHRAIAIPTPGAPVLVIILSLQEASATLV</sequence>
<evidence type="ECO:0000313" key="2">
    <source>
        <dbReference type="Proteomes" id="UP001567538"/>
    </source>
</evidence>
<dbReference type="Proteomes" id="UP001567538">
    <property type="component" value="Unassembled WGS sequence"/>
</dbReference>
<gene>
    <name evidence="1" type="primary">SCL25A</name>
    <name evidence="1" type="ORF">AAHA92_00816</name>
</gene>
<evidence type="ECO:0000313" key="1">
    <source>
        <dbReference type="EMBL" id="KAL1569326.1"/>
    </source>
</evidence>
<reference evidence="1 2" key="1">
    <citation type="submission" date="2024-06" db="EMBL/GenBank/DDBJ databases">
        <title>A chromosome level genome sequence of Diviner's sage (Salvia divinorum).</title>
        <authorList>
            <person name="Ford S.A."/>
            <person name="Ro D.-K."/>
            <person name="Ness R.W."/>
            <person name="Phillips M.A."/>
        </authorList>
    </citation>
    <scope>NUCLEOTIDE SEQUENCE [LARGE SCALE GENOMIC DNA]</scope>
    <source>
        <strain evidence="1">SAF-2024a</strain>
        <tissue evidence="1">Leaf</tissue>
    </source>
</reference>
<keyword evidence="2" id="KW-1185">Reference proteome</keyword>
<name>A0ABD1IKU7_SALDI</name>
<accession>A0ABD1IKU7</accession>